<evidence type="ECO:0000313" key="1">
    <source>
        <dbReference type="EMBL" id="KAF2623176.1"/>
    </source>
</evidence>
<proteinExistence type="predicted"/>
<comment type="caution">
    <text evidence="1">The sequence shown here is derived from an EMBL/GenBank/DDBJ whole genome shotgun (WGS) entry which is preliminary data.</text>
</comment>
<gene>
    <name evidence="1" type="ORF">BU25DRAFT_442785</name>
</gene>
<dbReference type="EMBL" id="MU006739">
    <property type="protein sequence ID" value="KAF2623176.1"/>
    <property type="molecule type" value="Genomic_DNA"/>
</dbReference>
<organism evidence="1 2">
    <name type="scientific">Macroventuria anomochaeta</name>
    <dbReference type="NCBI Taxonomy" id="301207"/>
    <lineage>
        <taxon>Eukaryota</taxon>
        <taxon>Fungi</taxon>
        <taxon>Dikarya</taxon>
        <taxon>Ascomycota</taxon>
        <taxon>Pezizomycotina</taxon>
        <taxon>Dothideomycetes</taxon>
        <taxon>Pleosporomycetidae</taxon>
        <taxon>Pleosporales</taxon>
        <taxon>Pleosporineae</taxon>
        <taxon>Didymellaceae</taxon>
        <taxon>Macroventuria</taxon>
    </lineage>
</organism>
<reference evidence="1" key="1">
    <citation type="journal article" date="2020" name="Stud. Mycol.">
        <title>101 Dothideomycetes genomes: a test case for predicting lifestyles and emergence of pathogens.</title>
        <authorList>
            <person name="Haridas S."/>
            <person name="Albert R."/>
            <person name="Binder M."/>
            <person name="Bloem J."/>
            <person name="Labutti K."/>
            <person name="Salamov A."/>
            <person name="Andreopoulos B."/>
            <person name="Baker S."/>
            <person name="Barry K."/>
            <person name="Bills G."/>
            <person name="Bluhm B."/>
            <person name="Cannon C."/>
            <person name="Castanera R."/>
            <person name="Culley D."/>
            <person name="Daum C."/>
            <person name="Ezra D."/>
            <person name="Gonzalez J."/>
            <person name="Henrissat B."/>
            <person name="Kuo A."/>
            <person name="Liang C."/>
            <person name="Lipzen A."/>
            <person name="Lutzoni F."/>
            <person name="Magnuson J."/>
            <person name="Mondo S."/>
            <person name="Nolan M."/>
            <person name="Ohm R."/>
            <person name="Pangilinan J."/>
            <person name="Park H.-J."/>
            <person name="Ramirez L."/>
            <person name="Alfaro M."/>
            <person name="Sun H."/>
            <person name="Tritt A."/>
            <person name="Yoshinaga Y."/>
            <person name="Zwiers L.-H."/>
            <person name="Turgeon B."/>
            <person name="Goodwin S."/>
            <person name="Spatafora J."/>
            <person name="Crous P."/>
            <person name="Grigoriev I."/>
        </authorList>
    </citation>
    <scope>NUCLEOTIDE SEQUENCE</scope>
    <source>
        <strain evidence="1">CBS 525.71</strain>
    </source>
</reference>
<sequence>MGKPKDYGPILNGVMWFQVIISSVFVVLRIYTRYYIIRSLGWDDLMMVVNLATFIAFIATTSVGITYGVGKKTEDIIRLGLDNSKAIYWEAIGQGICIMGIAASKASVALFLLRIVLRRWHIALLWSVIISTTIFSTITTALLFLQCKPVSFLWDQTIPGGHCPINFTDVGLSMGAWSATMDFVLAILPWPVVMGLNMKRKEKITIACGLSLGVVAGACSTVRTVELRTLASQANYVYDTSPMLLWSSSEICLTIICACIPVLRPLYVRIAYGSRGDSSGASRGRSYPLNEYTQSHSKKGSIGNKYFRKKGSARSRVYMGPGASALQTAVKMDSDNVSEETILRECHKYSVPDRAGDEEMGTSRPERKNDIRVTTTVEVEENVGEKFVV</sequence>
<accession>A0ACB6RMR7</accession>
<keyword evidence="2" id="KW-1185">Reference proteome</keyword>
<protein>
    <submittedName>
        <fullName evidence="1">Uncharacterized protein</fullName>
    </submittedName>
</protein>
<name>A0ACB6RMR7_9PLEO</name>
<dbReference type="Proteomes" id="UP000799754">
    <property type="component" value="Unassembled WGS sequence"/>
</dbReference>
<evidence type="ECO:0000313" key="2">
    <source>
        <dbReference type="Proteomes" id="UP000799754"/>
    </source>
</evidence>